<dbReference type="InterPro" id="IPR001005">
    <property type="entry name" value="SANT/Myb"/>
</dbReference>
<dbReference type="CDD" id="cd00167">
    <property type="entry name" value="SANT"/>
    <property type="match status" value="1"/>
</dbReference>
<comment type="caution">
    <text evidence="9">The sequence shown here is derived from an EMBL/GenBank/DDBJ whole genome shotgun (WGS) entry which is preliminary data.</text>
</comment>
<dbReference type="InterPro" id="IPR009057">
    <property type="entry name" value="Homeodomain-like_sf"/>
</dbReference>
<dbReference type="Gene3D" id="1.10.10.60">
    <property type="entry name" value="Homeodomain-like"/>
    <property type="match status" value="3"/>
</dbReference>
<gene>
    <name evidence="9" type="ORF">MIND_00712900</name>
</gene>
<dbReference type="EMBL" id="JACAZF010000006">
    <property type="protein sequence ID" value="KAF7301475.1"/>
    <property type="molecule type" value="Genomic_DNA"/>
</dbReference>
<evidence type="ECO:0000256" key="3">
    <source>
        <dbReference type="ARBA" id="ARBA00023163"/>
    </source>
</evidence>
<keyword evidence="1" id="KW-0805">Transcription regulation</keyword>
<dbReference type="SMART" id="SM00717">
    <property type="entry name" value="SANT"/>
    <property type="match status" value="5"/>
</dbReference>
<keyword evidence="3" id="KW-0804">Transcription</keyword>
<evidence type="ECO:0000256" key="5">
    <source>
        <dbReference type="SAM" id="Coils"/>
    </source>
</evidence>
<accession>A0A8H6SKM4</accession>
<feature type="coiled-coil region" evidence="5">
    <location>
        <begin position="18"/>
        <end position="45"/>
    </location>
</feature>
<dbReference type="InterPro" id="IPR017930">
    <property type="entry name" value="Myb_dom"/>
</dbReference>
<dbReference type="PROSITE" id="PS51294">
    <property type="entry name" value="HTH_MYB"/>
    <property type="match status" value="2"/>
</dbReference>
<dbReference type="GO" id="GO:0042796">
    <property type="term" value="P:snRNA transcription by RNA polymerase III"/>
    <property type="evidence" value="ECO:0007669"/>
    <property type="project" value="TreeGrafter"/>
</dbReference>
<dbReference type="OrthoDB" id="2143914at2759"/>
<dbReference type="AlphaFoldDB" id="A0A8H6SKM4"/>
<name>A0A8H6SKM4_9AGAR</name>
<keyword evidence="4" id="KW-0539">Nucleus</keyword>
<proteinExistence type="predicted"/>
<evidence type="ECO:0000256" key="2">
    <source>
        <dbReference type="ARBA" id="ARBA00023125"/>
    </source>
</evidence>
<dbReference type="GO" id="GO:0000978">
    <property type="term" value="F:RNA polymerase II cis-regulatory region sequence-specific DNA binding"/>
    <property type="evidence" value="ECO:0007669"/>
    <property type="project" value="TreeGrafter"/>
</dbReference>
<feature type="region of interest" description="Disordered" evidence="6">
    <location>
        <begin position="362"/>
        <end position="501"/>
    </location>
</feature>
<dbReference type="InterPro" id="IPR051575">
    <property type="entry name" value="Myb-like_DNA-bd"/>
</dbReference>
<feature type="compositionally biased region" description="Polar residues" evidence="6">
    <location>
        <begin position="369"/>
        <end position="389"/>
    </location>
</feature>
<dbReference type="GO" id="GO:0019185">
    <property type="term" value="C:snRNA-activating protein complex"/>
    <property type="evidence" value="ECO:0007669"/>
    <property type="project" value="TreeGrafter"/>
</dbReference>
<dbReference type="GO" id="GO:0042795">
    <property type="term" value="P:snRNA transcription by RNA polymerase II"/>
    <property type="evidence" value="ECO:0007669"/>
    <property type="project" value="TreeGrafter"/>
</dbReference>
<dbReference type="GeneID" id="59346347"/>
<keyword evidence="10" id="KW-1185">Reference proteome</keyword>
<dbReference type="Pfam" id="PF00249">
    <property type="entry name" value="Myb_DNA-binding"/>
    <property type="match status" value="2"/>
</dbReference>
<feature type="compositionally biased region" description="Basic residues" evidence="6">
    <location>
        <begin position="451"/>
        <end position="461"/>
    </location>
</feature>
<evidence type="ECO:0000259" key="7">
    <source>
        <dbReference type="PROSITE" id="PS50090"/>
    </source>
</evidence>
<evidence type="ECO:0000256" key="1">
    <source>
        <dbReference type="ARBA" id="ARBA00023015"/>
    </source>
</evidence>
<evidence type="ECO:0000313" key="10">
    <source>
        <dbReference type="Proteomes" id="UP000636479"/>
    </source>
</evidence>
<feature type="domain" description="Myb-like" evidence="7">
    <location>
        <begin position="316"/>
        <end position="365"/>
    </location>
</feature>
<protein>
    <submittedName>
        <fullName evidence="9">Myb domain protein 4r1</fullName>
    </submittedName>
</protein>
<dbReference type="Proteomes" id="UP000636479">
    <property type="component" value="Unassembled WGS sequence"/>
</dbReference>
<keyword evidence="2" id="KW-0238">DNA-binding</keyword>
<dbReference type="GO" id="GO:0001006">
    <property type="term" value="F:RNA polymerase III type 3 promoter sequence-specific DNA binding"/>
    <property type="evidence" value="ECO:0007669"/>
    <property type="project" value="TreeGrafter"/>
</dbReference>
<feature type="domain" description="Myb-like" evidence="7">
    <location>
        <begin position="265"/>
        <end position="315"/>
    </location>
</feature>
<evidence type="ECO:0000313" key="9">
    <source>
        <dbReference type="EMBL" id="KAF7301475.1"/>
    </source>
</evidence>
<evidence type="ECO:0000256" key="6">
    <source>
        <dbReference type="SAM" id="MobiDB-lite"/>
    </source>
</evidence>
<organism evidence="9 10">
    <name type="scientific">Mycena indigotica</name>
    <dbReference type="NCBI Taxonomy" id="2126181"/>
    <lineage>
        <taxon>Eukaryota</taxon>
        <taxon>Fungi</taxon>
        <taxon>Dikarya</taxon>
        <taxon>Basidiomycota</taxon>
        <taxon>Agaricomycotina</taxon>
        <taxon>Agaricomycetes</taxon>
        <taxon>Agaricomycetidae</taxon>
        <taxon>Agaricales</taxon>
        <taxon>Marasmiineae</taxon>
        <taxon>Mycenaceae</taxon>
        <taxon>Mycena</taxon>
    </lineage>
</organism>
<evidence type="ECO:0000259" key="8">
    <source>
        <dbReference type="PROSITE" id="PS51294"/>
    </source>
</evidence>
<feature type="domain" description="HTH myb-type" evidence="8">
    <location>
        <begin position="320"/>
        <end position="369"/>
    </location>
</feature>
<evidence type="ECO:0000256" key="4">
    <source>
        <dbReference type="ARBA" id="ARBA00023242"/>
    </source>
</evidence>
<dbReference type="PROSITE" id="PS50090">
    <property type="entry name" value="MYB_LIKE"/>
    <property type="match status" value="3"/>
</dbReference>
<dbReference type="RefSeq" id="XP_037219475.1">
    <property type="nucleotide sequence ID" value="XM_037363831.1"/>
</dbReference>
<feature type="compositionally biased region" description="Basic and acidic residues" evidence="6">
    <location>
        <begin position="471"/>
        <end position="488"/>
    </location>
</feature>
<keyword evidence="5" id="KW-0175">Coiled coil</keyword>
<dbReference type="PANTHER" id="PTHR46621">
    <property type="entry name" value="SNRNA-ACTIVATING PROTEIN COMPLEX SUBUNIT 4"/>
    <property type="match status" value="1"/>
</dbReference>
<feature type="domain" description="HTH myb-type" evidence="8">
    <location>
        <begin position="265"/>
        <end position="319"/>
    </location>
</feature>
<sequence>MSAKDLAVNALHANQRHQYNLAAQAKRLEDELAELDKLLPQIDIQEDEENLDCDFYIADSAPPTWPVKNFLHPDSPFHDDAAKRTRYLNFTTRHPISSAKEVDALRTAVGVEWKRVERLGNSSGTSTVDSLNWAAIAEKVSDLSSTTRTAIECKIKWIGEFSPEVRREQWSSFEVAALEGILKKIPGNAKIDWVQVAKDLGTNRLPIDCLRQGLQRPPFSWTDEMNQRMIDAVGRYGQCWALVAKHVSPAVMASQCSSHWYRALDPALHSGTWSPEEDKRLKAAVLGFGKSWVQVATAVPGRNNEQCRERWMNAFEKGSKDTEWSEEDDQKLLEAIGLLGKKWKDIGVQLGRPAKHCQLRAKELHSSGIGPQQSPSLSANSNDVVQQAQDPELEERPTVPLPRRGRKNVITTVQSDEQVPNPPPPKKPRGRSKKTTTTDTASVENPPASRPKPKPLRRGTKRAAPPEFESQPERTRPESELSEVDHETALLPDSSNVPGPS</sequence>
<feature type="compositionally biased region" description="Polar residues" evidence="6">
    <location>
        <begin position="409"/>
        <end position="418"/>
    </location>
</feature>
<dbReference type="SUPFAM" id="SSF46689">
    <property type="entry name" value="Homeodomain-like"/>
    <property type="match status" value="3"/>
</dbReference>
<reference evidence="9" key="1">
    <citation type="submission" date="2020-05" db="EMBL/GenBank/DDBJ databases">
        <title>Mycena genomes resolve the evolution of fungal bioluminescence.</title>
        <authorList>
            <person name="Tsai I.J."/>
        </authorList>
    </citation>
    <scope>NUCLEOTIDE SEQUENCE</scope>
    <source>
        <strain evidence="9">171206Taipei</strain>
    </source>
</reference>
<feature type="domain" description="Myb-like" evidence="7">
    <location>
        <begin position="220"/>
        <end position="264"/>
    </location>
</feature>
<dbReference type="PANTHER" id="PTHR46621:SF1">
    <property type="entry name" value="SNRNA-ACTIVATING PROTEIN COMPLEX SUBUNIT 4"/>
    <property type="match status" value="1"/>
</dbReference>